<reference evidence="1 2" key="1">
    <citation type="submission" date="2022-05" db="EMBL/GenBank/DDBJ databases">
        <authorList>
            <consortium name="Genoscope - CEA"/>
            <person name="William W."/>
        </authorList>
    </citation>
    <scope>NUCLEOTIDE SEQUENCE [LARGE SCALE GENOMIC DNA]</scope>
</reference>
<comment type="caution">
    <text evidence="1">The sequence shown here is derived from an EMBL/GenBank/DDBJ whole genome shotgun (WGS) entry which is preliminary data.</text>
</comment>
<organism evidence="1 2">
    <name type="scientific">Pocillopora meandrina</name>
    <dbReference type="NCBI Taxonomy" id="46732"/>
    <lineage>
        <taxon>Eukaryota</taxon>
        <taxon>Metazoa</taxon>
        <taxon>Cnidaria</taxon>
        <taxon>Anthozoa</taxon>
        <taxon>Hexacorallia</taxon>
        <taxon>Scleractinia</taxon>
        <taxon>Astrocoeniina</taxon>
        <taxon>Pocilloporidae</taxon>
        <taxon>Pocillopora</taxon>
    </lineage>
</organism>
<evidence type="ECO:0000313" key="1">
    <source>
        <dbReference type="EMBL" id="CAH3031747.1"/>
    </source>
</evidence>
<accession>A0AAU9VL09</accession>
<keyword evidence="2" id="KW-1185">Reference proteome</keyword>
<protein>
    <submittedName>
        <fullName evidence="1">Uncharacterized protein</fullName>
    </submittedName>
</protein>
<dbReference type="EMBL" id="CALNXJ010000001">
    <property type="protein sequence ID" value="CAH3031747.1"/>
    <property type="molecule type" value="Genomic_DNA"/>
</dbReference>
<dbReference type="AlphaFoldDB" id="A0AAU9VL09"/>
<sequence length="140" mass="15680">MIKDWVNFLPSEIDRFIISLQDLVQSFQTEEELTWFGLSDKWASRVLETYMGRNVYSTSTSTVSSSVGKKKPVAGFKRKNLDVETRQTGNDRTGISNSSSALLVQPVNPTTVVNRKPVRLEDPPPAAPLLIKKITGNIRK</sequence>
<gene>
    <name evidence="1" type="ORF">PMEA_00000555</name>
</gene>
<evidence type="ECO:0000313" key="2">
    <source>
        <dbReference type="Proteomes" id="UP001159428"/>
    </source>
</evidence>
<proteinExistence type="predicted"/>
<dbReference type="Proteomes" id="UP001159428">
    <property type="component" value="Unassembled WGS sequence"/>
</dbReference>
<name>A0AAU9VL09_9CNID</name>